<dbReference type="EMBL" id="MEHD01000051">
    <property type="protein sequence ID" value="ODR45685.1"/>
    <property type="molecule type" value="Genomic_DNA"/>
</dbReference>
<sequence length="104" mass="12537">MSIAEYHKLVRDKIPEMIREQGETPVFRILEQEEYLKELDRKLDEEIREYQEDKSLEELADVLEVMLAICKARGYSEQELRDVYEKKHAKRGGFEERIYLISKE</sequence>
<feature type="coiled-coil region" evidence="1">
    <location>
        <begin position="29"/>
        <end position="56"/>
    </location>
</feature>
<protein>
    <submittedName>
        <fullName evidence="3">Phosphoribosyl-ATP pyrophosphohydrolase</fullName>
    </submittedName>
</protein>
<dbReference type="RefSeq" id="WP_069152935.1">
    <property type="nucleotide sequence ID" value="NZ_DBFYTW010000090.1"/>
</dbReference>
<dbReference type="GO" id="GO:0016787">
    <property type="term" value="F:hydrolase activity"/>
    <property type="evidence" value="ECO:0007669"/>
    <property type="project" value="UniProtKB-KW"/>
</dbReference>
<dbReference type="CDD" id="cd11532">
    <property type="entry name" value="NTP-PPase_COG4997"/>
    <property type="match status" value="1"/>
</dbReference>
<dbReference type="AlphaFoldDB" id="A0A1E3AET5"/>
<evidence type="ECO:0000313" key="3">
    <source>
        <dbReference type="EMBL" id="ODR45685.1"/>
    </source>
</evidence>
<evidence type="ECO:0000313" key="4">
    <source>
        <dbReference type="EMBL" id="ODR55086.1"/>
    </source>
</evidence>
<dbReference type="OrthoDB" id="9813491at2"/>
<evidence type="ECO:0000313" key="5">
    <source>
        <dbReference type="Proteomes" id="UP000094067"/>
    </source>
</evidence>
<keyword evidence="7" id="KW-1185">Reference proteome</keyword>
<gene>
    <name evidence="4" type="ORF">BEI59_03975</name>
    <name evidence="2" type="ORF">BEI61_03135</name>
    <name evidence="3" type="ORF">BEI63_28265</name>
</gene>
<keyword evidence="4" id="KW-0378">Hydrolase</keyword>
<evidence type="ECO:0000313" key="6">
    <source>
        <dbReference type="Proteomes" id="UP000094271"/>
    </source>
</evidence>
<dbReference type="PATRIC" id="fig|1432052.4.peg.3495"/>
<dbReference type="Proteomes" id="UP000094067">
    <property type="component" value="Unassembled WGS sequence"/>
</dbReference>
<reference evidence="2 5" key="1">
    <citation type="submission" date="2016-07" db="EMBL/GenBank/DDBJ databases">
        <title>Characterization of isolates of Eisenbergiella tayi derived from blood cultures, using whole genome sequencing.</title>
        <authorList>
            <person name="Burdz T."/>
            <person name="Wiebe D."/>
            <person name="Huynh C."/>
            <person name="Bernard K."/>
        </authorList>
    </citation>
    <scope>NUCLEOTIDE SEQUENCE [LARGE SCALE GENOMIC DNA]</scope>
    <source>
        <strain evidence="2 5">NML 110608</strain>
    </source>
</reference>
<organism evidence="2 5">
    <name type="scientific">Eisenbergiella tayi</name>
    <dbReference type="NCBI Taxonomy" id="1432052"/>
    <lineage>
        <taxon>Bacteria</taxon>
        <taxon>Bacillati</taxon>
        <taxon>Bacillota</taxon>
        <taxon>Clostridia</taxon>
        <taxon>Lachnospirales</taxon>
        <taxon>Lachnospiraceae</taxon>
        <taxon>Eisenbergiella</taxon>
    </lineage>
</organism>
<comment type="caution">
    <text evidence="2">The sequence shown here is derived from an EMBL/GenBank/DDBJ whole genome shotgun (WGS) entry which is preliminary data.</text>
</comment>
<dbReference type="Proteomes" id="UP000094271">
    <property type="component" value="Unassembled WGS sequence"/>
</dbReference>
<evidence type="ECO:0000256" key="1">
    <source>
        <dbReference type="SAM" id="Coils"/>
    </source>
</evidence>
<proteinExistence type="predicted"/>
<evidence type="ECO:0000313" key="2">
    <source>
        <dbReference type="EMBL" id="ODM07245.1"/>
    </source>
</evidence>
<dbReference type="EMBL" id="MEHA01000002">
    <property type="protein sequence ID" value="ODR55086.1"/>
    <property type="molecule type" value="Genomic_DNA"/>
</dbReference>
<keyword evidence="1" id="KW-0175">Coiled coil</keyword>
<dbReference type="EMBL" id="MCGH01000002">
    <property type="protein sequence ID" value="ODM07245.1"/>
    <property type="molecule type" value="Genomic_DNA"/>
</dbReference>
<dbReference type="InterPro" id="IPR038735">
    <property type="entry name" value="MSMEG_1276-like_NTP-PPase_dom"/>
</dbReference>
<dbReference type="Proteomes" id="UP000094869">
    <property type="component" value="Unassembled WGS sequence"/>
</dbReference>
<evidence type="ECO:0000313" key="7">
    <source>
        <dbReference type="Proteomes" id="UP000094869"/>
    </source>
</evidence>
<reference evidence="4 6" key="3">
    <citation type="submission" date="2016-08" db="EMBL/GenBank/DDBJ databases">
        <authorList>
            <person name="Seilhamer J.J."/>
        </authorList>
    </citation>
    <scope>NUCLEOTIDE SEQUENCE [LARGE SCALE GENOMIC DNA]</scope>
    <source>
        <strain evidence="4 6">NML150140-1</strain>
    </source>
</reference>
<name>A0A1E3AET5_9FIRM</name>
<accession>A0A1E3AET5</accession>
<reference evidence="3 7" key="2">
    <citation type="submission" date="2016-08" db="EMBL/GenBank/DDBJ databases">
        <title>Characterization of Isolates of Eisenbergiella tayi Derived from Blood Cultures, Using Whole Genome Sequencing.</title>
        <authorList>
            <person name="Bernier A.-M."/>
            <person name="Burdz T."/>
            <person name="Wiebe D."/>
            <person name="Bernard K."/>
        </authorList>
    </citation>
    <scope>NUCLEOTIDE SEQUENCE [LARGE SCALE GENOMIC DNA]</scope>
    <source>
        <strain evidence="3 7">NML120146</strain>
    </source>
</reference>